<dbReference type="PANTHER" id="PTHR10963:SF55">
    <property type="entry name" value="GLYCOSIDE HYDROLASE FAMILY 16 PROTEIN"/>
    <property type="match status" value="1"/>
</dbReference>
<proteinExistence type="inferred from homology"/>
<name>A0A512H3T3_9PROT</name>
<keyword evidence="5" id="KW-1185">Reference proteome</keyword>
<dbReference type="GO" id="GO:0005975">
    <property type="term" value="P:carbohydrate metabolic process"/>
    <property type="evidence" value="ECO:0007669"/>
    <property type="project" value="InterPro"/>
</dbReference>
<evidence type="ECO:0000256" key="1">
    <source>
        <dbReference type="ARBA" id="ARBA00006865"/>
    </source>
</evidence>
<dbReference type="InterPro" id="IPR013320">
    <property type="entry name" value="ConA-like_dom_sf"/>
</dbReference>
<dbReference type="AlphaFoldDB" id="A0A512H3T3"/>
<dbReference type="Gene3D" id="2.60.120.200">
    <property type="match status" value="1"/>
</dbReference>
<feature type="domain" description="GH16" evidence="3">
    <location>
        <begin position="17"/>
        <end position="297"/>
    </location>
</feature>
<evidence type="ECO:0000259" key="3">
    <source>
        <dbReference type="PROSITE" id="PS51762"/>
    </source>
</evidence>
<dbReference type="RefSeq" id="WP_147162193.1">
    <property type="nucleotide sequence ID" value="NZ_BJZO01000004.1"/>
</dbReference>
<reference evidence="4 5" key="1">
    <citation type="submission" date="2019-07" db="EMBL/GenBank/DDBJ databases">
        <title>Whole genome shotgun sequence of Rhodospirillum oryzae NBRC 107573.</title>
        <authorList>
            <person name="Hosoyama A."/>
            <person name="Uohara A."/>
            <person name="Ohji S."/>
            <person name="Ichikawa N."/>
        </authorList>
    </citation>
    <scope>NUCLEOTIDE SEQUENCE [LARGE SCALE GENOMIC DNA]</scope>
    <source>
        <strain evidence="4 5">NBRC 107573</strain>
    </source>
</reference>
<evidence type="ECO:0000313" key="5">
    <source>
        <dbReference type="Proteomes" id="UP000321567"/>
    </source>
</evidence>
<dbReference type="Proteomes" id="UP000321567">
    <property type="component" value="Unassembled WGS sequence"/>
</dbReference>
<dbReference type="PROSITE" id="PS51762">
    <property type="entry name" value="GH16_2"/>
    <property type="match status" value="1"/>
</dbReference>
<organism evidence="4 5">
    <name type="scientific">Pararhodospirillum oryzae</name>
    <dbReference type="NCBI Taxonomy" id="478448"/>
    <lineage>
        <taxon>Bacteria</taxon>
        <taxon>Pseudomonadati</taxon>
        <taxon>Pseudomonadota</taxon>
        <taxon>Alphaproteobacteria</taxon>
        <taxon>Rhodospirillales</taxon>
        <taxon>Rhodospirillaceae</taxon>
        <taxon>Pararhodospirillum</taxon>
    </lineage>
</organism>
<sequence>MRAITAAAVMVWFFSPDAWAGVDTCPPVQPASARSLTFESDFAKSGTIDSTQWRAYVGQHGPLSHELQFYVPDELSVTPGYGLRIKTDRRNVIGHAYTSGQIMSQGLFSQTYGRFEILAKLPQANGLWPAFWLMPENGEWPPEIDIYEYIYAPWGNNRNGESYPQTTFHWKDNLGKHSFIAPSIGSDIPLYRTDVSWDKTPPPEGYDESYTGFHVYSVDWRPGSLVYQIDNKTVFCTADDPLKGLKIPAMPMYMIINTAISGGTMEKPGWAGYLENNQSFPLYHDVAYVRAYQYTDLPASPSLPFAVQNIRLSKSNPKPGETLAITAEVKVGASGLGNGNVTFGLYSYGNVNDYHGRKEDVAKLSLNIPTLERGKTYTIKGNLTIPPSVEPGYHGLWIWATYATGPGNGTLTSKRLFNSPFAQYITVKPK</sequence>
<dbReference type="Pfam" id="PF00722">
    <property type="entry name" value="Glyco_hydro_16"/>
    <property type="match status" value="1"/>
</dbReference>
<gene>
    <name evidence="4" type="ORF">ROR02_02550</name>
</gene>
<feature type="chain" id="PRO_5021997401" description="GH16 domain-containing protein" evidence="2">
    <location>
        <begin position="21"/>
        <end position="430"/>
    </location>
</feature>
<dbReference type="PANTHER" id="PTHR10963">
    <property type="entry name" value="GLYCOSYL HYDROLASE-RELATED"/>
    <property type="match status" value="1"/>
</dbReference>
<protein>
    <recommendedName>
        <fullName evidence="3">GH16 domain-containing protein</fullName>
    </recommendedName>
</protein>
<comment type="similarity">
    <text evidence="1">Belongs to the glycosyl hydrolase 16 family.</text>
</comment>
<evidence type="ECO:0000313" key="4">
    <source>
        <dbReference type="EMBL" id="GEO80124.1"/>
    </source>
</evidence>
<dbReference type="EMBL" id="BJZO01000004">
    <property type="protein sequence ID" value="GEO80124.1"/>
    <property type="molecule type" value="Genomic_DNA"/>
</dbReference>
<dbReference type="OrthoDB" id="9809583at2"/>
<evidence type="ECO:0000256" key="2">
    <source>
        <dbReference type="SAM" id="SignalP"/>
    </source>
</evidence>
<dbReference type="GO" id="GO:0004553">
    <property type="term" value="F:hydrolase activity, hydrolyzing O-glycosyl compounds"/>
    <property type="evidence" value="ECO:0007669"/>
    <property type="project" value="InterPro"/>
</dbReference>
<dbReference type="CDD" id="cd08023">
    <property type="entry name" value="GH16_laminarinase_like"/>
    <property type="match status" value="1"/>
</dbReference>
<dbReference type="InterPro" id="IPR000757">
    <property type="entry name" value="Beta-glucanase-like"/>
</dbReference>
<dbReference type="InterPro" id="IPR050546">
    <property type="entry name" value="Glycosyl_Hydrlase_16"/>
</dbReference>
<accession>A0A512H3T3</accession>
<dbReference type="SUPFAM" id="SSF49899">
    <property type="entry name" value="Concanavalin A-like lectins/glucanases"/>
    <property type="match status" value="1"/>
</dbReference>
<feature type="signal peptide" evidence="2">
    <location>
        <begin position="1"/>
        <end position="20"/>
    </location>
</feature>
<keyword evidence="2" id="KW-0732">Signal</keyword>
<comment type="caution">
    <text evidence="4">The sequence shown here is derived from an EMBL/GenBank/DDBJ whole genome shotgun (WGS) entry which is preliminary data.</text>
</comment>